<dbReference type="Gene3D" id="3.40.50.10540">
    <property type="entry name" value="Crotonobetainyl-coa:carnitine coa-transferase, domain 1"/>
    <property type="match status" value="1"/>
</dbReference>
<dbReference type="Proteomes" id="UP000215506">
    <property type="component" value="Unassembled WGS sequence"/>
</dbReference>
<name>A0A231HAH2_9NOCA</name>
<keyword evidence="3" id="KW-1185">Reference proteome</keyword>
<dbReference type="EC" id="2.8.3.19" evidence="2"/>
<organism evidence="2 3">
    <name type="scientific">Nocardia cerradoensis</name>
    <dbReference type="NCBI Taxonomy" id="85688"/>
    <lineage>
        <taxon>Bacteria</taxon>
        <taxon>Bacillati</taxon>
        <taxon>Actinomycetota</taxon>
        <taxon>Actinomycetes</taxon>
        <taxon>Mycobacteriales</taxon>
        <taxon>Nocardiaceae</taxon>
        <taxon>Nocardia</taxon>
    </lineage>
</organism>
<protein>
    <submittedName>
        <fullName evidence="2">Acetyl-CoA:oxalate CoA-transferase</fullName>
        <ecNumber evidence="2">2.8.3.19</ecNumber>
    </submittedName>
</protein>
<comment type="caution">
    <text evidence="2">The sequence shown here is derived from an EMBL/GenBank/DDBJ whole genome shotgun (WGS) entry which is preliminary data.</text>
</comment>
<gene>
    <name evidence="2" type="primary">yfdE_3</name>
    <name evidence="2" type="ORF">B7C42_02152</name>
</gene>
<sequence length="442" mass="45447">MNHPAAQSPPAALPHRVSGLWPPRAADTSPYRCEVRSWAASGAMDLTGPAGGPPDISPAPAFTRLGDALSLLAHTTAALGRAVTLAPGPVLTARAVDHGFRRAGSRSAGGSTRLLRTADGWCAVTLSRADDIAAVPAIIGAHRVDDHWKALARCAVQATATELADRAQLLGVPAAALPPAGATADPCAPPWRLSRLAAPTPRRELSGRLVVDLSSMWAGPLCAHILGRAGARVIKVESPHRPDGARADHHFFAALHAGHEFRTVDFRTDSGRRELTTLLAAADIVIEASRPRALAQLGLGPDRRGLRPGQIWIGLTGYGRSEPMRVAFGDDAAVAGGLVGTGHGMPVFCADAIGDPLSGIAAALAVCAAVRAGGGVLADVSMRAVTAAFAAAPPRCPGPHRVFTHDGRWQVRCAHTAATQAVLSPRSAQARAASGFPGGVAC</sequence>
<dbReference type="AlphaFoldDB" id="A0A231HAH2"/>
<dbReference type="GO" id="GO:0016740">
    <property type="term" value="F:transferase activity"/>
    <property type="evidence" value="ECO:0007669"/>
    <property type="project" value="UniProtKB-KW"/>
</dbReference>
<evidence type="ECO:0000313" key="3">
    <source>
        <dbReference type="Proteomes" id="UP000215506"/>
    </source>
</evidence>
<accession>A0A231HAH2</accession>
<evidence type="ECO:0000256" key="1">
    <source>
        <dbReference type="SAM" id="MobiDB-lite"/>
    </source>
</evidence>
<dbReference type="RefSeq" id="WP_094025133.1">
    <property type="nucleotide sequence ID" value="NZ_NGAF01000003.1"/>
</dbReference>
<keyword evidence="2" id="KW-0808">Transferase</keyword>
<dbReference type="SUPFAM" id="SSF89796">
    <property type="entry name" value="CoA-transferase family III (CaiB/BaiF)"/>
    <property type="match status" value="2"/>
</dbReference>
<dbReference type="PANTHER" id="PTHR48228:SF5">
    <property type="entry name" value="ALPHA-METHYLACYL-COA RACEMASE"/>
    <property type="match status" value="1"/>
</dbReference>
<dbReference type="EMBL" id="NGAF01000003">
    <property type="protein sequence ID" value="OXR45860.1"/>
    <property type="molecule type" value="Genomic_DNA"/>
</dbReference>
<dbReference type="InterPro" id="IPR003673">
    <property type="entry name" value="CoA-Trfase_fam_III"/>
</dbReference>
<proteinExistence type="predicted"/>
<dbReference type="Pfam" id="PF02515">
    <property type="entry name" value="CoA_transf_3"/>
    <property type="match status" value="1"/>
</dbReference>
<evidence type="ECO:0000313" key="2">
    <source>
        <dbReference type="EMBL" id="OXR45860.1"/>
    </source>
</evidence>
<dbReference type="InterPro" id="IPR050509">
    <property type="entry name" value="CoA-transferase_III"/>
</dbReference>
<dbReference type="InterPro" id="IPR023606">
    <property type="entry name" value="CoA-Trfase_III_dom_1_sf"/>
</dbReference>
<feature type="region of interest" description="Disordered" evidence="1">
    <location>
        <begin position="1"/>
        <end position="20"/>
    </location>
</feature>
<dbReference type="PANTHER" id="PTHR48228">
    <property type="entry name" value="SUCCINYL-COA--D-CITRAMALATE COA-TRANSFERASE"/>
    <property type="match status" value="1"/>
</dbReference>
<reference evidence="2 3" key="1">
    <citation type="submission" date="2017-07" db="EMBL/GenBank/DDBJ databases">
        <title>First draft Genome Sequence of Nocardia cerradoensis isolated from human infection.</title>
        <authorList>
            <person name="Carrasco G."/>
        </authorList>
    </citation>
    <scope>NUCLEOTIDE SEQUENCE [LARGE SCALE GENOMIC DNA]</scope>
    <source>
        <strain evidence="2 3">CNM20130759</strain>
    </source>
</reference>